<dbReference type="EMBL" id="CM047736">
    <property type="protein sequence ID" value="KAJ0053965.1"/>
    <property type="molecule type" value="Genomic_DNA"/>
</dbReference>
<evidence type="ECO:0000313" key="2">
    <source>
        <dbReference type="Proteomes" id="UP001163603"/>
    </source>
</evidence>
<sequence length="189" mass="21132">MTARGVGTENIVKVSGKIRIVMDLETARPTCELASKQLSSESGFLVRTMAPHQAKKWMKIDLDDKKLIMTRLLSLSTLIVLWVGLIAIIVMILLSIFEVLRILKKHNDTLIKMCDQKIGIGYAHFLLVKIIRSLAQILGYKGIAYTSPTLASAISNITPAFTFTLAVIFRRGWTVVGAWQWFKAKDVTL</sequence>
<gene>
    <name evidence="1" type="ORF">Pint_02664</name>
</gene>
<protein>
    <submittedName>
        <fullName evidence="1">Uncharacterized protein</fullName>
    </submittedName>
</protein>
<evidence type="ECO:0000313" key="1">
    <source>
        <dbReference type="EMBL" id="KAJ0053965.1"/>
    </source>
</evidence>
<dbReference type="Proteomes" id="UP001163603">
    <property type="component" value="Chromosome 1"/>
</dbReference>
<accession>A0ACC0ZL26</accession>
<reference evidence="2" key="1">
    <citation type="journal article" date="2023" name="G3 (Bethesda)">
        <title>Genome assembly and association tests identify interacting loci associated with vigor, precocity, and sex in interspecific pistachio rootstocks.</title>
        <authorList>
            <person name="Palmer W."/>
            <person name="Jacygrad E."/>
            <person name="Sagayaradj S."/>
            <person name="Cavanaugh K."/>
            <person name="Han R."/>
            <person name="Bertier L."/>
            <person name="Beede B."/>
            <person name="Kafkas S."/>
            <person name="Golino D."/>
            <person name="Preece J."/>
            <person name="Michelmore R."/>
        </authorList>
    </citation>
    <scope>NUCLEOTIDE SEQUENCE [LARGE SCALE GENOMIC DNA]</scope>
</reference>
<name>A0ACC0ZL26_9ROSI</name>
<keyword evidence="2" id="KW-1185">Reference proteome</keyword>
<organism evidence="1 2">
    <name type="scientific">Pistacia integerrima</name>
    <dbReference type="NCBI Taxonomy" id="434235"/>
    <lineage>
        <taxon>Eukaryota</taxon>
        <taxon>Viridiplantae</taxon>
        <taxon>Streptophyta</taxon>
        <taxon>Embryophyta</taxon>
        <taxon>Tracheophyta</taxon>
        <taxon>Spermatophyta</taxon>
        <taxon>Magnoliopsida</taxon>
        <taxon>eudicotyledons</taxon>
        <taxon>Gunneridae</taxon>
        <taxon>Pentapetalae</taxon>
        <taxon>rosids</taxon>
        <taxon>malvids</taxon>
        <taxon>Sapindales</taxon>
        <taxon>Anacardiaceae</taxon>
        <taxon>Pistacia</taxon>
    </lineage>
</organism>
<comment type="caution">
    <text evidence="1">The sequence shown here is derived from an EMBL/GenBank/DDBJ whole genome shotgun (WGS) entry which is preliminary data.</text>
</comment>
<proteinExistence type="predicted"/>